<name>A0A483GJS8_KLEPN</name>
<evidence type="ECO:0000313" key="1">
    <source>
        <dbReference type="EMBL" id="TCX08263.1"/>
    </source>
</evidence>
<dbReference type="EMBL" id="SDCE01000017">
    <property type="protein sequence ID" value="TCX08263.1"/>
    <property type="molecule type" value="Genomic_DNA"/>
</dbReference>
<dbReference type="AlphaFoldDB" id="A0A483GJS8"/>
<accession>A0A483GJS8</accession>
<sequence>MQKKVKIEPNDYLNLINDGAIANAKTADGKLIPLLIVDTSVNKDLTHLVNMHEGNNIGDVTSLWAYKRFDHRYVSLVLFFERPVEMKLAISFEVLRYAPLIEGILISKALYLQPGKPGDKIGDDFSAPKILVEIPERTTFDIWESILNKAIKKKLKKEGVQRKNLNKAADEHIALIKGIWGKRLK</sequence>
<reference evidence="1" key="1">
    <citation type="submission" date="2019-01" db="EMBL/GenBank/DDBJ databases">
        <authorList>
            <person name="Lista F."/>
            <person name="Anselmo A."/>
        </authorList>
    </citation>
    <scope>NUCLEOTIDE SEQUENCE</scope>
    <source>
        <strain evidence="1">18S</strain>
    </source>
</reference>
<protein>
    <submittedName>
        <fullName evidence="1">Uncharacterized protein</fullName>
    </submittedName>
</protein>
<dbReference type="RefSeq" id="WP_040167128.1">
    <property type="nucleotide sequence ID" value="NZ_CACSGD010000007.1"/>
</dbReference>
<comment type="caution">
    <text evidence="1">The sequence shown here is derived from an EMBL/GenBank/DDBJ whole genome shotgun (WGS) entry which is preliminary data.</text>
</comment>
<proteinExistence type="predicted"/>
<gene>
    <name evidence="1" type="ORF">ETE71_19340</name>
</gene>
<organism evidence="1">
    <name type="scientific">Klebsiella pneumoniae</name>
    <dbReference type="NCBI Taxonomy" id="573"/>
    <lineage>
        <taxon>Bacteria</taxon>
        <taxon>Pseudomonadati</taxon>
        <taxon>Pseudomonadota</taxon>
        <taxon>Gammaproteobacteria</taxon>
        <taxon>Enterobacterales</taxon>
        <taxon>Enterobacteriaceae</taxon>
        <taxon>Klebsiella/Raoultella group</taxon>
        <taxon>Klebsiella</taxon>
        <taxon>Klebsiella pneumoniae complex</taxon>
    </lineage>
</organism>